<keyword evidence="3" id="KW-1185">Reference proteome</keyword>
<dbReference type="GO" id="GO:0003677">
    <property type="term" value="F:DNA binding"/>
    <property type="evidence" value="ECO:0007669"/>
    <property type="project" value="InterPro"/>
</dbReference>
<dbReference type="AlphaFoldDB" id="A0A5M9HZC9"/>
<protein>
    <submittedName>
        <fullName evidence="2">Helix-turn-helix transcriptional regulator</fullName>
    </submittedName>
</protein>
<feature type="domain" description="HTH cro/C1-type" evidence="1">
    <location>
        <begin position="21"/>
        <end position="63"/>
    </location>
</feature>
<evidence type="ECO:0000313" key="3">
    <source>
        <dbReference type="Proteomes" id="UP000322025"/>
    </source>
</evidence>
<organism evidence="2 3">
    <name type="scientific">Mediterraneibacter catenae</name>
    <dbReference type="NCBI Taxonomy" id="2594882"/>
    <lineage>
        <taxon>Bacteria</taxon>
        <taxon>Bacillati</taxon>
        <taxon>Bacillota</taxon>
        <taxon>Clostridia</taxon>
        <taxon>Lachnospirales</taxon>
        <taxon>Lachnospiraceae</taxon>
        <taxon>Mediterraneibacter</taxon>
    </lineage>
</organism>
<dbReference type="EMBL" id="VMSO01000004">
    <property type="protein sequence ID" value="KAA8502003.1"/>
    <property type="molecule type" value="Genomic_DNA"/>
</dbReference>
<evidence type="ECO:0000259" key="1">
    <source>
        <dbReference type="PROSITE" id="PS50943"/>
    </source>
</evidence>
<dbReference type="PROSITE" id="PS50943">
    <property type="entry name" value="HTH_CROC1"/>
    <property type="match status" value="1"/>
</dbReference>
<name>A0A5M9HZC9_9FIRM</name>
<gene>
    <name evidence="2" type="ORF">FNY66_04450</name>
</gene>
<accession>A0A5M9HZC9</accession>
<dbReference type="Proteomes" id="UP000322025">
    <property type="component" value="Unassembled WGS sequence"/>
</dbReference>
<dbReference type="SUPFAM" id="SSF47413">
    <property type="entry name" value="lambda repressor-like DNA-binding domains"/>
    <property type="match status" value="1"/>
</dbReference>
<dbReference type="Gene3D" id="1.10.260.40">
    <property type="entry name" value="lambda repressor-like DNA-binding domains"/>
    <property type="match status" value="1"/>
</dbReference>
<dbReference type="SMART" id="SM00530">
    <property type="entry name" value="HTH_XRE"/>
    <property type="match status" value="1"/>
</dbReference>
<dbReference type="CDD" id="cd00093">
    <property type="entry name" value="HTH_XRE"/>
    <property type="match status" value="1"/>
</dbReference>
<dbReference type="InterPro" id="IPR010982">
    <property type="entry name" value="Lambda_DNA-bd_dom_sf"/>
</dbReference>
<comment type="caution">
    <text evidence="2">The sequence shown here is derived from an EMBL/GenBank/DDBJ whole genome shotgun (WGS) entry which is preliminary data.</text>
</comment>
<evidence type="ECO:0000313" key="2">
    <source>
        <dbReference type="EMBL" id="KAA8502003.1"/>
    </source>
</evidence>
<dbReference type="OrthoDB" id="2475196at2"/>
<proteinExistence type="predicted"/>
<dbReference type="Pfam" id="PF01381">
    <property type="entry name" value="HTH_3"/>
    <property type="match status" value="1"/>
</dbReference>
<dbReference type="InterPro" id="IPR001387">
    <property type="entry name" value="Cro/C1-type_HTH"/>
</dbReference>
<reference evidence="2" key="1">
    <citation type="submission" date="2019-07" db="EMBL/GenBank/DDBJ databases">
        <authorList>
            <person name="Wongkuna S."/>
            <person name="Scaria J."/>
        </authorList>
    </citation>
    <scope>NUCLEOTIDE SEQUENCE [LARGE SCALE GENOMIC DNA]</scope>
    <source>
        <strain evidence="2">SW178</strain>
    </source>
</reference>
<sequence>MAKSAYERYCEIRDKCELKDSDVAKGAGITKSTFSDWKAGRYTPKQDKMQKISDYLGVSVEYLMTGEEKEGGEKYYLNEETAEMAQALFENKDLRVLFDAAKDASPEDLKTTYDMLMALKRKERGENDF</sequence>
<dbReference type="RefSeq" id="WP_150310397.1">
    <property type="nucleotide sequence ID" value="NZ_VMSO01000004.1"/>
</dbReference>